<evidence type="ECO:0000313" key="8">
    <source>
        <dbReference type="Proteomes" id="UP000559987"/>
    </source>
</evidence>
<dbReference type="SMART" id="SM00448">
    <property type="entry name" value="REC"/>
    <property type="match status" value="1"/>
</dbReference>
<feature type="domain" description="Response regulatory" evidence="5">
    <location>
        <begin position="12"/>
        <end position="125"/>
    </location>
</feature>
<dbReference type="InterPro" id="IPR011006">
    <property type="entry name" value="CheY-like_superfamily"/>
</dbReference>
<dbReference type="EC" id="2.7.7.65" evidence="2"/>
<feature type="modified residue" description="4-aspartylphosphate" evidence="4">
    <location>
        <position position="64"/>
    </location>
</feature>
<dbReference type="Proteomes" id="UP000559987">
    <property type="component" value="Unassembled WGS sequence"/>
</dbReference>
<dbReference type="SUPFAM" id="SSF52172">
    <property type="entry name" value="CheY-like"/>
    <property type="match status" value="1"/>
</dbReference>
<dbReference type="Gene3D" id="3.40.50.2300">
    <property type="match status" value="1"/>
</dbReference>
<dbReference type="InterPro" id="IPR029787">
    <property type="entry name" value="Nucleotide_cyclase"/>
</dbReference>
<dbReference type="Pfam" id="PF00990">
    <property type="entry name" value="GGDEF"/>
    <property type="match status" value="1"/>
</dbReference>
<feature type="domain" description="GGDEF" evidence="6">
    <location>
        <begin position="169"/>
        <end position="300"/>
    </location>
</feature>
<dbReference type="PANTHER" id="PTHR45138">
    <property type="entry name" value="REGULATORY COMPONENTS OF SENSORY TRANSDUCTION SYSTEM"/>
    <property type="match status" value="1"/>
</dbReference>
<dbReference type="PROSITE" id="PS50887">
    <property type="entry name" value="GGDEF"/>
    <property type="match status" value="1"/>
</dbReference>
<dbReference type="AlphaFoldDB" id="A0A839UGP3"/>
<dbReference type="PANTHER" id="PTHR45138:SF9">
    <property type="entry name" value="DIGUANYLATE CYCLASE DGCM-RELATED"/>
    <property type="match status" value="1"/>
</dbReference>
<organism evidence="7 8">
    <name type="scientific">Simiduia aestuariiviva</name>
    <dbReference type="NCBI Taxonomy" id="1510459"/>
    <lineage>
        <taxon>Bacteria</taxon>
        <taxon>Pseudomonadati</taxon>
        <taxon>Pseudomonadota</taxon>
        <taxon>Gammaproteobacteria</taxon>
        <taxon>Cellvibrionales</taxon>
        <taxon>Cellvibrionaceae</taxon>
        <taxon>Simiduia</taxon>
    </lineage>
</organism>
<dbReference type="PROSITE" id="PS50110">
    <property type="entry name" value="RESPONSE_REGULATORY"/>
    <property type="match status" value="1"/>
</dbReference>
<protein>
    <recommendedName>
        <fullName evidence="2">diguanylate cyclase</fullName>
        <ecNumber evidence="2">2.7.7.65</ecNumber>
    </recommendedName>
</protein>
<dbReference type="InterPro" id="IPR001789">
    <property type="entry name" value="Sig_transdc_resp-reg_receiver"/>
</dbReference>
<accession>A0A839UGP3</accession>
<dbReference type="InterPro" id="IPR050469">
    <property type="entry name" value="Diguanylate_Cyclase"/>
</dbReference>
<dbReference type="RefSeq" id="WP_183907449.1">
    <property type="nucleotide sequence ID" value="NZ_JACHXZ010000001.1"/>
</dbReference>
<dbReference type="GO" id="GO:0052621">
    <property type="term" value="F:diguanylate cyclase activity"/>
    <property type="evidence" value="ECO:0007669"/>
    <property type="project" value="UniProtKB-EC"/>
</dbReference>
<evidence type="ECO:0000256" key="3">
    <source>
        <dbReference type="ARBA" id="ARBA00034247"/>
    </source>
</evidence>
<dbReference type="InterPro" id="IPR043128">
    <property type="entry name" value="Rev_trsase/Diguanyl_cyclase"/>
</dbReference>
<name>A0A839UGP3_9GAMM</name>
<comment type="catalytic activity">
    <reaction evidence="3">
        <text>2 GTP = 3',3'-c-di-GMP + 2 diphosphate</text>
        <dbReference type="Rhea" id="RHEA:24898"/>
        <dbReference type="ChEBI" id="CHEBI:33019"/>
        <dbReference type="ChEBI" id="CHEBI:37565"/>
        <dbReference type="ChEBI" id="CHEBI:58805"/>
        <dbReference type="EC" id="2.7.7.65"/>
    </reaction>
</comment>
<evidence type="ECO:0000256" key="1">
    <source>
        <dbReference type="ARBA" id="ARBA00001946"/>
    </source>
</evidence>
<sequence>MPKAVHEKLGLRILHVEDSDDHQLIMRSLLSKTGLSYHLTQCHHRDQVKTQLASNPPFDLVLLDYLLSDGTSESMLGWFTGVPVVMVTVMEDEQIDSKLMQKGAADFVCKSELTPNLLKRVIRHALDRQNILNQLIEESWHDSLTGLYNRRFALREINRLISERNRYGGDFSCAVMDMDELKLINDTYGHQVGDAALKHLALAMSSVQRDDDIAARFGGDEFLVVFPKTNPDEAQKCLLRLTEFLNERPIHVGDKDVFLSVSCGLVASTGEPALELLEKADQLLYRAKGEGRNRISSEAS</sequence>
<keyword evidence="8" id="KW-1185">Reference proteome</keyword>
<dbReference type="Gene3D" id="3.30.70.270">
    <property type="match status" value="1"/>
</dbReference>
<dbReference type="FunFam" id="3.30.70.270:FF:000001">
    <property type="entry name" value="Diguanylate cyclase domain protein"/>
    <property type="match status" value="1"/>
</dbReference>
<proteinExistence type="predicted"/>
<evidence type="ECO:0000259" key="5">
    <source>
        <dbReference type="PROSITE" id="PS50110"/>
    </source>
</evidence>
<dbReference type="GO" id="GO:0000160">
    <property type="term" value="P:phosphorelay signal transduction system"/>
    <property type="evidence" value="ECO:0007669"/>
    <property type="project" value="InterPro"/>
</dbReference>
<evidence type="ECO:0000256" key="2">
    <source>
        <dbReference type="ARBA" id="ARBA00012528"/>
    </source>
</evidence>
<dbReference type="InterPro" id="IPR000160">
    <property type="entry name" value="GGDEF_dom"/>
</dbReference>
<gene>
    <name evidence="7" type="ORF">FHS30_000228</name>
</gene>
<dbReference type="SUPFAM" id="SSF55073">
    <property type="entry name" value="Nucleotide cyclase"/>
    <property type="match status" value="1"/>
</dbReference>
<dbReference type="SMART" id="SM00267">
    <property type="entry name" value="GGDEF"/>
    <property type="match status" value="1"/>
</dbReference>
<comment type="cofactor">
    <cofactor evidence="1">
        <name>Mg(2+)</name>
        <dbReference type="ChEBI" id="CHEBI:18420"/>
    </cofactor>
</comment>
<dbReference type="CDD" id="cd01949">
    <property type="entry name" value="GGDEF"/>
    <property type="match status" value="1"/>
</dbReference>
<dbReference type="NCBIfam" id="TIGR00254">
    <property type="entry name" value="GGDEF"/>
    <property type="match status" value="1"/>
</dbReference>
<evidence type="ECO:0000259" key="6">
    <source>
        <dbReference type="PROSITE" id="PS50887"/>
    </source>
</evidence>
<evidence type="ECO:0000313" key="7">
    <source>
        <dbReference type="EMBL" id="MBB3167052.1"/>
    </source>
</evidence>
<keyword evidence="4" id="KW-0597">Phosphoprotein</keyword>
<reference evidence="7 8" key="1">
    <citation type="submission" date="2020-08" db="EMBL/GenBank/DDBJ databases">
        <title>Genomic Encyclopedia of Type Strains, Phase III (KMG-III): the genomes of soil and plant-associated and newly described type strains.</title>
        <authorList>
            <person name="Whitman W."/>
        </authorList>
    </citation>
    <scope>NUCLEOTIDE SEQUENCE [LARGE SCALE GENOMIC DNA]</scope>
    <source>
        <strain evidence="7 8">CECT 8571</strain>
    </source>
</reference>
<dbReference type="Pfam" id="PF00072">
    <property type="entry name" value="Response_reg"/>
    <property type="match status" value="1"/>
</dbReference>
<comment type="caution">
    <text evidence="7">The sequence shown here is derived from an EMBL/GenBank/DDBJ whole genome shotgun (WGS) entry which is preliminary data.</text>
</comment>
<dbReference type="EMBL" id="JACHXZ010000001">
    <property type="protein sequence ID" value="MBB3167052.1"/>
    <property type="molecule type" value="Genomic_DNA"/>
</dbReference>
<evidence type="ECO:0000256" key="4">
    <source>
        <dbReference type="PROSITE-ProRule" id="PRU00169"/>
    </source>
</evidence>